<dbReference type="InterPro" id="IPR000515">
    <property type="entry name" value="MetI-like"/>
</dbReference>
<comment type="subcellular location">
    <subcellularLocation>
        <location evidence="1 7">Cell membrane</location>
        <topology evidence="1 7">Multi-pass membrane protein</topology>
    </subcellularLocation>
</comment>
<dbReference type="CDD" id="cd06261">
    <property type="entry name" value="TM_PBP2"/>
    <property type="match status" value="1"/>
</dbReference>
<dbReference type="KEGG" id="stir:DDW44_12805"/>
<keyword evidence="5 7" id="KW-1133">Transmembrane helix</keyword>
<evidence type="ECO:0000313" key="11">
    <source>
        <dbReference type="Proteomes" id="UP000244900"/>
    </source>
</evidence>
<evidence type="ECO:0000256" key="6">
    <source>
        <dbReference type="ARBA" id="ARBA00023136"/>
    </source>
</evidence>
<feature type="transmembrane region" description="Helical" evidence="7">
    <location>
        <begin position="144"/>
        <end position="163"/>
    </location>
</feature>
<dbReference type="Gene3D" id="1.10.3720.10">
    <property type="entry name" value="MetI-like"/>
    <property type="match status" value="1"/>
</dbReference>
<evidence type="ECO:0000256" key="2">
    <source>
        <dbReference type="ARBA" id="ARBA00022448"/>
    </source>
</evidence>
<evidence type="ECO:0000256" key="3">
    <source>
        <dbReference type="ARBA" id="ARBA00022475"/>
    </source>
</evidence>
<reference evidence="10 11" key="1">
    <citation type="submission" date="2018-05" db="EMBL/GenBank/DDBJ databases">
        <title>Complete genome sequence of sponge-derived Streptomyces sp. HNM0039.</title>
        <authorList>
            <person name="Huang X."/>
            <person name="Zhou S."/>
        </authorList>
    </citation>
    <scope>NUCLEOTIDE SEQUENCE [LARGE SCALE GENOMIC DNA]</scope>
    <source>
        <strain evidence="10 11">HNM0039</strain>
    </source>
</reference>
<feature type="transmembrane region" description="Helical" evidence="7">
    <location>
        <begin position="270"/>
        <end position="292"/>
    </location>
</feature>
<dbReference type="GO" id="GO:0005886">
    <property type="term" value="C:plasma membrane"/>
    <property type="evidence" value="ECO:0007669"/>
    <property type="project" value="UniProtKB-SubCell"/>
</dbReference>
<organism evidence="10 11">
    <name type="scientific">Streptomyces tirandamycinicus</name>
    <dbReference type="NCBI Taxonomy" id="2174846"/>
    <lineage>
        <taxon>Bacteria</taxon>
        <taxon>Bacillati</taxon>
        <taxon>Actinomycetota</taxon>
        <taxon>Actinomycetes</taxon>
        <taxon>Kitasatosporales</taxon>
        <taxon>Streptomycetaceae</taxon>
        <taxon>Streptomyces</taxon>
    </lineage>
</organism>
<dbReference type="EMBL" id="CP029188">
    <property type="protein sequence ID" value="AWI29564.1"/>
    <property type="molecule type" value="Genomic_DNA"/>
</dbReference>
<keyword evidence="2 7" id="KW-0813">Transport</keyword>
<dbReference type="OrthoDB" id="9812701at2"/>
<feature type="region of interest" description="Disordered" evidence="8">
    <location>
        <begin position="1"/>
        <end position="29"/>
    </location>
</feature>
<feature type="transmembrane region" description="Helical" evidence="7">
    <location>
        <begin position="169"/>
        <end position="186"/>
    </location>
</feature>
<dbReference type="PANTHER" id="PTHR43386:SF1">
    <property type="entry name" value="D,D-DIPEPTIDE TRANSPORT SYSTEM PERMEASE PROTEIN DDPC-RELATED"/>
    <property type="match status" value="1"/>
</dbReference>
<name>A0A2S1ST51_9ACTN</name>
<evidence type="ECO:0000256" key="4">
    <source>
        <dbReference type="ARBA" id="ARBA00022692"/>
    </source>
</evidence>
<feature type="transmembrane region" description="Helical" evidence="7">
    <location>
        <begin position="112"/>
        <end position="132"/>
    </location>
</feature>
<feature type="transmembrane region" description="Helical" evidence="7">
    <location>
        <begin position="38"/>
        <end position="60"/>
    </location>
</feature>
<dbReference type="GO" id="GO:0055085">
    <property type="term" value="P:transmembrane transport"/>
    <property type="evidence" value="ECO:0007669"/>
    <property type="project" value="InterPro"/>
</dbReference>
<gene>
    <name evidence="10" type="ORF">DDW44_12805</name>
</gene>
<keyword evidence="4 7" id="KW-0812">Transmembrane</keyword>
<evidence type="ECO:0000259" key="9">
    <source>
        <dbReference type="PROSITE" id="PS50928"/>
    </source>
</evidence>
<feature type="transmembrane region" description="Helical" evidence="7">
    <location>
        <begin position="224"/>
        <end position="250"/>
    </location>
</feature>
<evidence type="ECO:0000313" key="10">
    <source>
        <dbReference type="EMBL" id="AWI29564.1"/>
    </source>
</evidence>
<keyword evidence="11" id="KW-1185">Reference proteome</keyword>
<dbReference type="InterPro" id="IPR035906">
    <property type="entry name" value="MetI-like_sf"/>
</dbReference>
<dbReference type="Proteomes" id="UP000244900">
    <property type="component" value="Chromosome"/>
</dbReference>
<dbReference type="RefSeq" id="WP_108906496.1">
    <property type="nucleotide sequence ID" value="NZ_CP029188.1"/>
</dbReference>
<evidence type="ECO:0000256" key="8">
    <source>
        <dbReference type="SAM" id="MobiDB-lite"/>
    </source>
</evidence>
<feature type="domain" description="ABC transmembrane type-1" evidence="9">
    <location>
        <begin position="104"/>
        <end position="293"/>
    </location>
</feature>
<keyword evidence="3" id="KW-1003">Cell membrane</keyword>
<dbReference type="PANTHER" id="PTHR43386">
    <property type="entry name" value="OLIGOPEPTIDE TRANSPORT SYSTEM PERMEASE PROTEIN APPC"/>
    <property type="match status" value="1"/>
</dbReference>
<dbReference type="SUPFAM" id="SSF161098">
    <property type="entry name" value="MetI-like"/>
    <property type="match status" value="1"/>
</dbReference>
<keyword evidence="6 7" id="KW-0472">Membrane</keyword>
<comment type="similarity">
    <text evidence="7">Belongs to the binding-protein-dependent transport system permease family.</text>
</comment>
<evidence type="ECO:0000256" key="1">
    <source>
        <dbReference type="ARBA" id="ARBA00004651"/>
    </source>
</evidence>
<proteinExistence type="inferred from homology"/>
<sequence length="311" mass="32467">MTASLLPQRPAAASAQSSSAQSPTAQCPPARRLRRARAVVAAGLGVLAALVALALAAPLFGDPLNIDRDGISELGLPRGAGEHGYLLGTDVLGRDLLARTAYGLRTTLEFTVLANVCSVGLGTLVGLTAGFYRGVTEQVLMRTVDVFLSVPTVISGLALASVVGRSVGGIVVVVAALYWAWTARLVHGETLRLRGRPFVEAALVHGVRPRTVMARHILPNIRTLLLNIAALNGAAVVVIGSGLSYLGAGVVPPHPELGSLLNEGAQALEFAPRLLLVPLTLVVALVLSFVLVSEGVSRMVPESERRSWLNI</sequence>
<accession>A0A2S1ST51</accession>
<dbReference type="AlphaFoldDB" id="A0A2S1ST51"/>
<evidence type="ECO:0000256" key="7">
    <source>
        <dbReference type="RuleBase" id="RU363032"/>
    </source>
</evidence>
<evidence type="ECO:0000256" key="5">
    <source>
        <dbReference type="ARBA" id="ARBA00022989"/>
    </source>
</evidence>
<dbReference type="Pfam" id="PF00528">
    <property type="entry name" value="BPD_transp_1"/>
    <property type="match status" value="1"/>
</dbReference>
<protein>
    <submittedName>
        <fullName evidence="10">ABC transporter permease</fullName>
    </submittedName>
</protein>
<dbReference type="PROSITE" id="PS50928">
    <property type="entry name" value="ABC_TM1"/>
    <property type="match status" value="1"/>
</dbReference>
<dbReference type="InterPro" id="IPR050366">
    <property type="entry name" value="BP-dependent_transpt_permease"/>
</dbReference>